<dbReference type="PROSITE" id="PS50181">
    <property type="entry name" value="FBOX"/>
    <property type="match status" value="1"/>
</dbReference>
<reference evidence="2" key="2">
    <citation type="submission" date="2022-01" db="EMBL/GenBank/DDBJ databases">
        <authorList>
            <person name="Yamashiro T."/>
            <person name="Shiraishi A."/>
            <person name="Satake H."/>
            <person name="Nakayama K."/>
        </authorList>
    </citation>
    <scope>NUCLEOTIDE SEQUENCE</scope>
</reference>
<comment type="caution">
    <text evidence="2">The sequence shown here is derived from an EMBL/GenBank/DDBJ whole genome shotgun (WGS) entry which is preliminary data.</text>
</comment>
<dbReference type="NCBIfam" id="TIGR01640">
    <property type="entry name" value="F_box_assoc_1"/>
    <property type="match status" value="1"/>
</dbReference>
<gene>
    <name evidence="2" type="ORF">Tco_0626894</name>
</gene>
<protein>
    <submittedName>
        <fullName evidence="2">F-box domain-containing protein</fullName>
    </submittedName>
</protein>
<dbReference type="PANTHER" id="PTHR31672">
    <property type="entry name" value="BNACNNG10540D PROTEIN"/>
    <property type="match status" value="1"/>
</dbReference>
<dbReference type="CDD" id="cd22157">
    <property type="entry name" value="F-box_AtFBW1-like"/>
    <property type="match status" value="1"/>
</dbReference>
<evidence type="ECO:0000313" key="3">
    <source>
        <dbReference type="Proteomes" id="UP001151760"/>
    </source>
</evidence>
<name>A0ABQ4WKZ1_9ASTR</name>
<dbReference type="SMART" id="SM00256">
    <property type="entry name" value="FBOX"/>
    <property type="match status" value="1"/>
</dbReference>
<accession>A0ABQ4WKZ1</accession>
<dbReference type="InterPro" id="IPR036047">
    <property type="entry name" value="F-box-like_dom_sf"/>
</dbReference>
<organism evidence="2 3">
    <name type="scientific">Tanacetum coccineum</name>
    <dbReference type="NCBI Taxonomy" id="301880"/>
    <lineage>
        <taxon>Eukaryota</taxon>
        <taxon>Viridiplantae</taxon>
        <taxon>Streptophyta</taxon>
        <taxon>Embryophyta</taxon>
        <taxon>Tracheophyta</taxon>
        <taxon>Spermatophyta</taxon>
        <taxon>Magnoliopsida</taxon>
        <taxon>eudicotyledons</taxon>
        <taxon>Gunneridae</taxon>
        <taxon>Pentapetalae</taxon>
        <taxon>asterids</taxon>
        <taxon>campanulids</taxon>
        <taxon>Asterales</taxon>
        <taxon>Asteraceae</taxon>
        <taxon>Asteroideae</taxon>
        <taxon>Anthemideae</taxon>
        <taxon>Anthemidinae</taxon>
        <taxon>Tanacetum</taxon>
    </lineage>
</organism>
<proteinExistence type="predicted"/>
<reference evidence="2" key="1">
    <citation type="journal article" date="2022" name="Int. J. Mol. Sci.">
        <title>Draft Genome of Tanacetum Coccineum: Genomic Comparison of Closely Related Tanacetum-Family Plants.</title>
        <authorList>
            <person name="Yamashiro T."/>
            <person name="Shiraishi A."/>
            <person name="Nakayama K."/>
            <person name="Satake H."/>
        </authorList>
    </citation>
    <scope>NUCLEOTIDE SEQUENCE</scope>
</reference>
<dbReference type="Pfam" id="PF00646">
    <property type="entry name" value="F-box"/>
    <property type="match status" value="1"/>
</dbReference>
<dbReference type="InterPro" id="IPR006527">
    <property type="entry name" value="F-box-assoc_dom_typ1"/>
</dbReference>
<sequence>MSDHIPFEIQSEIMKRLPVKSLIQFRSVSKPWKSFIDSSKFIANYHRTQQHHHILFSLPVPVSVNQLNEPTIVGSSQGLLCFYDIFDDSKTKTTAVIWNPIIRKSVTISVPNDIGFQYSTAVGFGVTPDTSDPKLVKVSFDRSLGYWGDCDTVVEVFTLSTKAWKRLTTNLPLNSTAFGVNQVVLDRFIYWRAYDLRFEDPHYHGLEQIMSFDMITEEFNELDLPDSLARNHRLFMSKARESLVVAQMKWVINNQVVSVWMMEHGDPKSLTNFFTINSTNELYEVRGFRKSGEPLIEMIEDDAEPEHVGLLSVYEPCSGHINSIGITTIEDSCNDYDNGDIANVDDNRLLLEQARLKCSYSAN</sequence>
<dbReference type="InterPro" id="IPR001810">
    <property type="entry name" value="F-box_dom"/>
</dbReference>
<dbReference type="Pfam" id="PF07734">
    <property type="entry name" value="FBA_1"/>
    <property type="match status" value="1"/>
</dbReference>
<dbReference type="Gene3D" id="1.20.1280.50">
    <property type="match status" value="1"/>
</dbReference>
<dbReference type="InterPro" id="IPR050796">
    <property type="entry name" value="SCF_F-box_component"/>
</dbReference>
<dbReference type="EMBL" id="BQNB010008733">
    <property type="protein sequence ID" value="GJS53532.1"/>
    <property type="molecule type" value="Genomic_DNA"/>
</dbReference>
<evidence type="ECO:0000313" key="2">
    <source>
        <dbReference type="EMBL" id="GJS53532.1"/>
    </source>
</evidence>
<keyword evidence="3" id="KW-1185">Reference proteome</keyword>
<dbReference type="Proteomes" id="UP001151760">
    <property type="component" value="Unassembled WGS sequence"/>
</dbReference>
<evidence type="ECO:0000259" key="1">
    <source>
        <dbReference type="PROSITE" id="PS50181"/>
    </source>
</evidence>
<feature type="domain" description="F-box" evidence="1">
    <location>
        <begin position="1"/>
        <end position="45"/>
    </location>
</feature>
<dbReference type="InterPro" id="IPR017451">
    <property type="entry name" value="F-box-assoc_interact_dom"/>
</dbReference>
<dbReference type="SUPFAM" id="SSF81383">
    <property type="entry name" value="F-box domain"/>
    <property type="match status" value="1"/>
</dbReference>
<dbReference type="PANTHER" id="PTHR31672:SF10">
    <property type="entry name" value="F-BOX DOMAIN-CONTAINING PROTEIN"/>
    <property type="match status" value="1"/>
</dbReference>